<name>A0A9N9I432_FUNMO</name>
<comment type="caution">
    <text evidence="1">The sequence shown here is derived from an EMBL/GenBank/DDBJ whole genome shotgun (WGS) entry which is preliminary data.</text>
</comment>
<organism evidence="1 2">
    <name type="scientific">Funneliformis mosseae</name>
    <name type="common">Endomycorrhizal fungus</name>
    <name type="synonym">Glomus mosseae</name>
    <dbReference type="NCBI Taxonomy" id="27381"/>
    <lineage>
        <taxon>Eukaryota</taxon>
        <taxon>Fungi</taxon>
        <taxon>Fungi incertae sedis</taxon>
        <taxon>Mucoromycota</taxon>
        <taxon>Glomeromycotina</taxon>
        <taxon>Glomeromycetes</taxon>
        <taxon>Glomerales</taxon>
        <taxon>Glomeraceae</taxon>
        <taxon>Funneliformis</taxon>
    </lineage>
</organism>
<protein>
    <submittedName>
        <fullName evidence="1">2212_t:CDS:1</fullName>
    </submittedName>
</protein>
<sequence length="89" mass="10288">MAQMHSYIITNAKSELKFLNENISLETLDETFDQIASAIVNRNIEELINDNLEIIDYIDLSASILNADNINCDKQEEEIRIDHEDLDFD</sequence>
<dbReference type="AlphaFoldDB" id="A0A9N9I432"/>
<keyword evidence="2" id="KW-1185">Reference proteome</keyword>
<gene>
    <name evidence="1" type="ORF">FMOSSE_LOCUS14825</name>
</gene>
<reference evidence="1" key="1">
    <citation type="submission" date="2021-06" db="EMBL/GenBank/DDBJ databases">
        <authorList>
            <person name="Kallberg Y."/>
            <person name="Tangrot J."/>
            <person name="Rosling A."/>
        </authorList>
    </citation>
    <scope>NUCLEOTIDE SEQUENCE</scope>
    <source>
        <strain evidence="1">87-6 pot B 2015</strain>
    </source>
</reference>
<proteinExistence type="predicted"/>
<evidence type="ECO:0000313" key="2">
    <source>
        <dbReference type="Proteomes" id="UP000789375"/>
    </source>
</evidence>
<dbReference type="Proteomes" id="UP000789375">
    <property type="component" value="Unassembled WGS sequence"/>
</dbReference>
<accession>A0A9N9I432</accession>
<evidence type="ECO:0000313" key="1">
    <source>
        <dbReference type="EMBL" id="CAG8718571.1"/>
    </source>
</evidence>
<dbReference type="EMBL" id="CAJVPP010012711">
    <property type="protein sequence ID" value="CAG8718571.1"/>
    <property type="molecule type" value="Genomic_DNA"/>
</dbReference>
<feature type="non-terminal residue" evidence="1">
    <location>
        <position position="89"/>
    </location>
</feature>